<dbReference type="PANTHER" id="PTHR18849:SF0">
    <property type="entry name" value="CILIA- AND FLAGELLA-ASSOCIATED PROTEIN 410-RELATED"/>
    <property type="match status" value="1"/>
</dbReference>
<evidence type="ECO:0000256" key="1">
    <source>
        <dbReference type="ARBA" id="ARBA00004138"/>
    </source>
</evidence>
<evidence type="ECO:0000256" key="9">
    <source>
        <dbReference type="ARBA" id="ARBA00049982"/>
    </source>
</evidence>
<evidence type="ECO:0000256" key="2">
    <source>
        <dbReference type="ARBA" id="ARBA00004496"/>
    </source>
</evidence>
<evidence type="ECO:0000256" key="3">
    <source>
        <dbReference type="ARBA" id="ARBA00022490"/>
    </source>
</evidence>
<dbReference type="GeneID" id="124293580"/>
<comment type="similarity">
    <text evidence="9">Belongs to the tilB family.</text>
</comment>
<dbReference type="InterPro" id="IPR056496">
    <property type="entry name" value="CS_DNAAF11_C"/>
</dbReference>
<dbReference type="InterPro" id="IPR003603">
    <property type="entry name" value="U2A'_phosphoprotein32A_C"/>
</dbReference>
<evidence type="ECO:0000259" key="11">
    <source>
        <dbReference type="SMART" id="SM00446"/>
    </source>
</evidence>
<dbReference type="InterPro" id="IPR032675">
    <property type="entry name" value="LRR_dom_sf"/>
</dbReference>
<evidence type="ECO:0000313" key="12">
    <source>
        <dbReference type="Proteomes" id="UP000829291"/>
    </source>
</evidence>
<feature type="compositionally biased region" description="Basic and acidic residues" evidence="10">
    <location>
        <begin position="361"/>
        <end position="372"/>
    </location>
</feature>
<keyword evidence="5" id="KW-0677">Repeat</keyword>
<keyword evidence="12" id="KW-1185">Reference proteome</keyword>
<dbReference type="SMART" id="SM00446">
    <property type="entry name" value="LRRcap"/>
    <property type="match status" value="1"/>
</dbReference>
<protein>
    <submittedName>
        <fullName evidence="13">Protein tilB-like</fullName>
    </submittedName>
</protein>
<feature type="domain" description="U2A'/phosphoprotein 32 family A C-terminal" evidence="11">
    <location>
        <begin position="128"/>
        <end position="146"/>
    </location>
</feature>
<keyword evidence="4" id="KW-0433">Leucine-rich repeat</keyword>
<evidence type="ECO:0000256" key="10">
    <source>
        <dbReference type="SAM" id="MobiDB-lite"/>
    </source>
</evidence>
<feature type="compositionally biased region" description="Basic and acidic residues" evidence="10">
    <location>
        <begin position="406"/>
        <end position="430"/>
    </location>
</feature>
<feature type="region of interest" description="Disordered" evidence="10">
    <location>
        <begin position="196"/>
        <end position="257"/>
    </location>
</feature>
<feature type="compositionally biased region" description="Basic and acidic residues" evidence="10">
    <location>
        <begin position="225"/>
        <end position="252"/>
    </location>
</feature>
<dbReference type="PANTHER" id="PTHR18849">
    <property type="entry name" value="LEUCINE RICH REPEAT PROTEIN"/>
    <property type="match status" value="1"/>
</dbReference>
<dbReference type="Gene3D" id="3.80.10.10">
    <property type="entry name" value="Ribonuclease Inhibitor"/>
    <property type="match status" value="1"/>
</dbReference>
<name>A0ABM3FS96_NEOLC</name>
<keyword evidence="7" id="KW-0969">Cilium</keyword>
<dbReference type="Proteomes" id="UP000829291">
    <property type="component" value="Chromosome 3"/>
</dbReference>
<gene>
    <name evidence="13" type="primary">LOC124293580</name>
</gene>
<dbReference type="PROSITE" id="PS51450">
    <property type="entry name" value="LRR"/>
    <property type="match status" value="3"/>
</dbReference>
<evidence type="ECO:0000256" key="6">
    <source>
        <dbReference type="ARBA" id="ARBA00023054"/>
    </source>
</evidence>
<dbReference type="SUPFAM" id="SSF52058">
    <property type="entry name" value="L domain-like"/>
    <property type="match status" value="1"/>
</dbReference>
<evidence type="ECO:0000256" key="5">
    <source>
        <dbReference type="ARBA" id="ARBA00022737"/>
    </source>
</evidence>
<feature type="region of interest" description="Disordered" evidence="10">
    <location>
        <begin position="361"/>
        <end position="389"/>
    </location>
</feature>
<comment type="subcellular location">
    <subcellularLocation>
        <location evidence="1">Cell projection</location>
        <location evidence="1">Cilium</location>
    </subcellularLocation>
    <subcellularLocation>
        <location evidence="2">Cytoplasm</location>
    </subcellularLocation>
</comment>
<evidence type="ECO:0000256" key="4">
    <source>
        <dbReference type="ARBA" id="ARBA00022614"/>
    </source>
</evidence>
<keyword evidence="3" id="KW-0963">Cytoplasm</keyword>
<dbReference type="RefSeq" id="XP_046590891.1">
    <property type="nucleotide sequence ID" value="XM_046734935.1"/>
</dbReference>
<keyword evidence="6" id="KW-0175">Coiled coil</keyword>
<organism evidence="12 13">
    <name type="scientific">Neodiprion lecontei</name>
    <name type="common">Redheaded pine sawfly</name>
    <dbReference type="NCBI Taxonomy" id="441921"/>
    <lineage>
        <taxon>Eukaryota</taxon>
        <taxon>Metazoa</taxon>
        <taxon>Ecdysozoa</taxon>
        <taxon>Arthropoda</taxon>
        <taxon>Hexapoda</taxon>
        <taxon>Insecta</taxon>
        <taxon>Pterygota</taxon>
        <taxon>Neoptera</taxon>
        <taxon>Endopterygota</taxon>
        <taxon>Hymenoptera</taxon>
        <taxon>Tenthredinoidea</taxon>
        <taxon>Diprionidae</taxon>
        <taxon>Diprioninae</taxon>
        <taxon>Neodiprion</taxon>
    </lineage>
</organism>
<sequence>MVRITIELIRKRSEHNEGEIASLEEITLHQEDIEKIEHIDRWCRNLKILLLQYNLISKIENLGMLKKLEYLNLALNNIEVIENLEGLESLKKLDLTVNFIGDLRGIKSLRENEHLESLILTGNPFTDYEGYREYVVATLPQLKELDMAEISRSERIIALQRYAEASDDVLRGYWNYAKIRKEQILRHQRSESVRISELNEDGTEKGGEDDEERSEKFWKSTSSHTPEDRIAIARENRRNREKRERKDDEAKKPKYVPKLFNSDGRPFNINQPKVPFRLDDESDRDKIILDIAVYKHLDTSFLDVDVQPGYVRVTIKGKILQLTLSSEVLTEKSTVQRSQTTGHLVVTMPRLNPLKLIAKPEDKAKKSTESKPIKSVKAQSASTRREFLEIGPEKDDLDYTRIVDNNKKHQEKNKLLERHKDVCRPEEKIPSNDFVDNPDVPPLM</sequence>
<feature type="region of interest" description="Disordered" evidence="10">
    <location>
        <begin position="406"/>
        <end position="444"/>
    </location>
</feature>
<evidence type="ECO:0000256" key="8">
    <source>
        <dbReference type="ARBA" id="ARBA00023273"/>
    </source>
</evidence>
<keyword evidence="8" id="KW-0966">Cell projection</keyword>
<reference evidence="13" key="1">
    <citation type="submission" date="2025-08" db="UniProtKB">
        <authorList>
            <consortium name="RefSeq"/>
        </authorList>
    </citation>
    <scope>IDENTIFICATION</scope>
    <source>
        <tissue evidence="13">Thorax and Abdomen</tissue>
    </source>
</reference>
<dbReference type="Pfam" id="PF23602">
    <property type="entry name" value="CS_DNAAF11_C"/>
    <property type="match status" value="1"/>
</dbReference>
<evidence type="ECO:0000256" key="7">
    <source>
        <dbReference type="ARBA" id="ARBA00023069"/>
    </source>
</evidence>
<accession>A0ABM3FS96</accession>
<dbReference type="SMART" id="SM00365">
    <property type="entry name" value="LRR_SD22"/>
    <property type="match status" value="3"/>
</dbReference>
<dbReference type="InterPro" id="IPR001611">
    <property type="entry name" value="Leu-rich_rpt"/>
</dbReference>
<dbReference type="Pfam" id="PF14580">
    <property type="entry name" value="LRR_9"/>
    <property type="match status" value="1"/>
</dbReference>
<evidence type="ECO:0000313" key="13">
    <source>
        <dbReference type="RefSeq" id="XP_046590891.1"/>
    </source>
</evidence>
<proteinExistence type="inferred from homology"/>